<comment type="caution">
    <text evidence="2">The sequence shown here is derived from an EMBL/GenBank/DDBJ whole genome shotgun (WGS) entry which is preliminary data.</text>
</comment>
<gene>
    <name evidence="2" type="ORF">NP596_16285</name>
</gene>
<evidence type="ECO:0000256" key="1">
    <source>
        <dbReference type="SAM" id="SignalP"/>
    </source>
</evidence>
<proteinExistence type="predicted"/>
<feature type="chain" id="PRO_5045326882" description="PEP-CTERM sorting domain-containing protein" evidence="1">
    <location>
        <begin position="26"/>
        <end position="258"/>
    </location>
</feature>
<organism evidence="2 3">
    <name type="scientific">Methylomonas rivi</name>
    <dbReference type="NCBI Taxonomy" id="2952226"/>
    <lineage>
        <taxon>Bacteria</taxon>
        <taxon>Pseudomonadati</taxon>
        <taxon>Pseudomonadota</taxon>
        <taxon>Gammaproteobacteria</taxon>
        <taxon>Methylococcales</taxon>
        <taxon>Methylococcaceae</taxon>
        <taxon>Methylomonas</taxon>
    </lineage>
</organism>
<name>A0ABT1U839_9GAMM</name>
<evidence type="ECO:0000313" key="3">
    <source>
        <dbReference type="Proteomes" id="UP001524586"/>
    </source>
</evidence>
<dbReference type="RefSeq" id="WP_256616445.1">
    <property type="nucleotide sequence ID" value="NZ_JANIBK010000118.1"/>
</dbReference>
<keyword evidence="1" id="KW-0732">Signal</keyword>
<reference evidence="2 3" key="1">
    <citation type="submission" date="2022-07" db="EMBL/GenBank/DDBJ databases">
        <title>Methylomonas rivi sp. nov., Methylomonas rosea sp. nov., Methylomonas aureus sp. nov. and Methylomonas subterranea sp. nov., four novel methanotrophs isolated from a freshwater creek and the deep terrestrial subsurface.</title>
        <authorList>
            <person name="Abin C."/>
            <person name="Sankaranarayanan K."/>
            <person name="Garner C."/>
            <person name="Sindelar R."/>
            <person name="Kotary K."/>
            <person name="Garner R."/>
            <person name="Barclay S."/>
            <person name="Lawson P."/>
            <person name="Krumholz L."/>
        </authorList>
    </citation>
    <scope>NUCLEOTIDE SEQUENCE [LARGE SCALE GENOMIC DNA]</scope>
    <source>
        <strain evidence="2 3">WSC-6</strain>
    </source>
</reference>
<feature type="signal peptide" evidence="1">
    <location>
        <begin position="1"/>
        <end position="25"/>
    </location>
</feature>
<evidence type="ECO:0008006" key="4">
    <source>
        <dbReference type="Google" id="ProtNLM"/>
    </source>
</evidence>
<accession>A0ABT1U839</accession>
<dbReference type="Proteomes" id="UP001524586">
    <property type="component" value="Unassembled WGS sequence"/>
</dbReference>
<evidence type="ECO:0000313" key="2">
    <source>
        <dbReference type="EMBL" id="MCQ8130018.1"/>
    </source>
</evidence>
<sequence length="258" mass="25887">MKHSRPLRGIALMAALFAFNNHAQAGVAYNVTGWDATGTGGADGGAPANWIGGSAPGYAGKLNAMWFAELAGNTATETVSSSAARTAGADANYALAVGPRAWSANASGTLGKGHGSDFGLIQLTGLSNLTITVAADTALGSAMTPGFSLFQGWDTGTTAVRVADYQNNQDNPLGTQGLSFIDSAATTIAGGSASFTFNNLSAGNYTLFVGGNSTAGIGFEGKYTVSLAASPVPVPGAVWLFGSALIGLVKIGRGKRNI</sequence>
<keyword evidence="3" id="KW-1185">Reference proteome</keyword>
<protein>
    <recommendedName>
        <fullName evidence="4">PEP-CTERM sorting domain-containing protein</fullName>
    </recommendedName>
</protein>
<dbReference type="EMBL" id="JANIBK010000118">
    <property type="protein sequence ID" value="MCQ8130018.1"/>
    <property type="molecule type" value="Genomic_DNA"/>
</dbReference>